<keyword evidence="2" id="KW-1185">Reference proteome</keyword>
<gene>
    <name evidence="1" type="ORF">Cboi01_000286700</name>
</gene>
<reference evidence="1" key="1">
    <citation type="submission" date="2023-04" db="EMBL/GenBank/DDBJ databases">
        <title>Candida boidinii NBRC 1967.</title>
        <authorList>
            <person name="Ichikawa N."/>
            <person name="Sato H."/>
            <person name="Tonouchi N."/>
        </authorList>
    </citation>
    <scope>NUCLEOTIDE SEQUENCE</scope>
    <source>
        <strain evidence="1">NBRC 1967</strain>
    </source>
</reference>
<dbReference type="Proteomes" id="UP001165101">
    <property type="component" value="Unassembled WGS sequence"/>
</dbReference>
<protein>
    <submittedName>
        <fullName evidence="1">Unnamed protein product</fullName>
    </submittedName>
</protein>
<sequence length="604" mass="70164">MIRVLPLAINCSIFTTYIGYICFKPPNFNYELEKPIPVNPIDIINVLSLEKDQIEDLKLENSFLDDLNDKRLPSSLALYEISQHLSQNNHNLNPNFELPFSWRNWCDLEKKLKTPEGYTKQDELTCASMNRAAHSHEWFGVFKSLPDVETCVPLDDLEAEDTRPSPELPPLKITGPDTERFPTSVRVAYGASYLYYTDFIPERLIFTGINSDNDDDRTSILQVKLKHDKDGDWLKNSIANYKENENKNSISIKEMRKSINLSGDSKNIKFKRLNYNFNDRDITALLKTDSNIHIHGDNIETKDHSLWIPEDEFQWNINSVRNNLNKRVKKLLKRNDGDYSKIENYLDYRLSEKLEKSLLDYPDKDFPKSFYEANNFEIDEVNGDHHDWRFFEAISDDFERRTIIHHMNRAWFRFANSVGIRTWIAHGTLLGFYFNGLSLSWDTDSDVQITMDSLYKLARNFNSSLIIDVTTQSPVENIADSDTNSKPSKDNDYLFDNSGYNKYYLEVGESFYSRNSGNGNNAIDARFINIDTGHLIDITAVAHVFPTEMQSYSLAHKIEGVREDKSLEYVEQTEEEEEDSDLMVYLEPTDDHMAEETFPLLPHL</sequence>
<name>A0ACB5TPF8_CANBO</name>
<evidence type="ECO:0000313" key="2">
    <source>
        <dbReference type="Proteomes" id="UP001165101"/>
    </source>
</evidence>
<accession>A0ACB5TPF8</accession>
<proteinExistence type="predicted"/>
<dbReference type="EMBL" id="BSXV01001411">
    <property type="protein sequence ID" value="GME92746.1"/>
    <property type="molecule type" value="Genomic_DNA"/>
</dbReference>
<organism evidence="1 2">
    <name type="scientific">Candida boidinii</name>
    <name type="common">Yeast</name>
    <dbReference type="NCBI Taxonomy" id="5477"/>
    <lineage>
        <taxon>Eukaryota</taxon>
        <taxon>Fungi</taxon>
        <taxon>Dikarya</taxon>
        <taxon>Ascomycota</taxon>
        <taxon>Saccharomycotina</taxon>
        <taxon>Pichiomycetes</taxon>
        <taxon>Pichiales</taxon>
        <taxon>Pichiaceae</taxon>
        <taxon>Ogataea</taxon>
        <taxon>Ogataea/Candida clade</taxon>
    </lineage>
</organism>
<evidence type="ECO:0000313" key="1">
    <source>
        <dbReference type="EMBL" id="GME92746.1"/>
    </source>
</evidence>
<comment type="caution">
    <text evidence="1">The sequence shown here is derived from an EMBL/GenBank/DDBJ whole genome shotgun (WGS) entry which is preliminary data.</text>
</comment>